<dbReference type="InterPro" id="IPR016181">
    <property type="entry name" value="Acyl_CoA_acyltransferase"/>
</dbReference>
<evidence type="ECO:0000313" key="8">
    <source>
        <dbReference type="Proteomes" id="UP000178869"/>
    </source>
</evidence>
<dbReference type="InterPro" id="IPR050644">
    <property type="entry name" value="PG_Glycine_Bridge_Synth"/>
</dbReference>
<dbReference type="PROSITE" id="PS51191">
    <property type="entry name" value="FEMABX"/>
    <property type="match status" value="1"/>
</dbReference>
<evidence type="ECO:0000256" key="1">
    <source>
        <dbReference type="ARBA" id="ARBA00009943"/>
    </source>
</evidence>
<keyword evidence="2" id="KW-0808">Transferase</keyword>
<evidence type="ECO:0000256" key="6">
    <source>
        <dbReference type="ARBA" id="ARBA00023316"/>
    </source>
</evidence>
<reference evidence="7 8" key="1">
    <citation type="journal article" date="2016" name="Nat. Commun.">
        <title>Thousands of microbial genomes shed light on interconnected biogeochemical processes in an aquifer system.</title>
        <authorList>
            <person name="Anantharaman K."/>
            <person name="Brown C.T."/>
            <person name="Hug L.A."/>
            <person name="Sharon I."/>
            <person name="Castelle C.J."/>
            <person name="Probst A.J."/>
            <person name="Thomas B.C."/>
            <person name="Singh A."/>
            <person name="Wilkins M.J."/>
            <person name="Karaoz U."/>
            <person name="Brodie E.L."/>
            <person name="Williams K.H."/>
            <person name="Hubbard S.S."/>
            <person name="Banfield J.F."/>
        </authorList>
    </citation>
    <scope>NUCLEOTIDE SEQUENCE [LARGE SCALE GENOMIC DNA]</scope>
</reference>
<evidence type="ECO:0000313" key="7">
    <source>
        <dbReference type="EMBL" id="OHA46643.1"/>
    </source>
</evidence>
<dbReference type="EMBL" id="MHSR01000013">
    <property type="protein sequence ID" value="OHA46643.1"/>
    <property type="molecule type" value="Genomic_DNA"/>
</dbReference>
<dbReference type="GO" id="GO:0009252">
    <property type="term" value="P:peptidoglycan biosynthetic process"/>
    <property type="evidence" value="ECO:0007669"/>
    <property type="project" value="UniProtKB-KW"/>
</dbReference>
<evidence type="ECO:0000256" key="3">
    <source>
        <dbReference type="ARBA" id="ARBA00022960"/>
    </source>
</evidence>
<dbReference type="GO" id="GO:0016755">
    <property type="term" value="F:aminoacyltransferase activity"/>
    <property type="evidence" value="ECO:0007669"/>
    <property type="project" value="InterPro"/>
</dbReference>
<name>A0A1G2PED4_9BACT</name>
<dbReference type="Gene3D" id="3.40.630.30">
    <property type="match status" value="2"/>
</dbReference>
<organism evidence="7 8">
    <name type="scientific">Candidatus Terrybacteria bacterium RIFCSPHIGHO2_01_FULL_43_35</name>
    <dbReference type="NCBI Taxonomy" id="1802361"/>
    <lineage>
        <taxon>Bacteria</taxon>
        <taxon>Candidatus Terryibacteriota</taxon>
    </lineage>
</organism>
<dbReference type="GO" id="GO:0008360">
    <property type="term" value="P:regulation of cell shape"/>
    <property type="evidence" value="ECO:0007669"/>
    <property type="project" value="UniProtKB-KW"/>
</dbReference>
<keyword evidence="3" id="KW-0133">Cell shape</keyword>
<evidence type="ECO:0008006" key="9">
    <source>
        <dbReference type="Google" id="ProtNLM"/>
    </source>
</evidence>
<dbReference type="AlphaFoldDB" id="A0A1G2PED4"/>
<dbReference type="Pfam" id="PF02388">
    <property type="entry name" value="FemAB"/>
    <property type="match status" value="2"/>
</dbReference>
<evidence type="ECO:0000256" key="5">
    <source>
        <dbReference type="ARBA" id="ARBA00023315"/>
    </source>
</evidence>
<dbReference type="Proteomes" id="UP000178869">
    <property type="component" value="Unassembled WGS sequence"/>
</dbReference>
<keyword evidence="6" id="KW-0961">Cell wall biogenesis/degradation</keyword>
<sequence>MSEQDLCKKDWNAFVSARGGSFLQSLEWAKFQELCGRKTWAICDNRGNSSPPSGFRASLIKHNLPFGKNYIYVPRGPIFAGDILYLWKDFLDQAVNIGKQQKSTFLRLEPSFLKGQQKNQMSFLGSMGFINIGRALQPAKNLVVDLSLSEQELQTKMHPKTRYNIRIALKRGVIIRRSEAASRDSDKKIFSKLIFSTAKRQGIKGYAQGYYDKLIDYFCTDSGIKHLKQKAFGELYFAEYNNTALAAALVIYFGARAVYIHGGTVLDHRDVMAPYLLHWRILSSAKENGFLLYDLGGIDNIKWQGITRFKKGFGGYEEEYENAFDLPLARFGYVLYQNIRKILRS</sequence>
<gene>
    <name evidence="7" type="ORF">A2828_01935</name>
</gene>
<protein>
    <recommendedName>
        <fullName evidence="9">BioF2-like acetyltransferase domain-containing protein</fullName>
    </recommendedName>
</protein>
<accession>A0A1G2PED4</accession>
<dbReference type="GO" id="GO:0071555">
    <property type="term" value="P:cell wall organization"/>
    <property type="evidence" value="ECO:0007669"/>
    <property type="project" value="UniProtKB-KW"/>
</dbReference>
<keyword evidence="5" id="KW-0012">Acyltransferase</keyword>
<keyword evidence="4" id="KW-0573">Peptidoglycan synthesis</keyword>
<evidence type="ECO:0000256" key="4">
    <source>
        <dbReference type="ARBA" id="ARBA00022984"/>
    </source>
</evidence>
<evidence type="ECO:0000256" key="2">
    <source>
        <dbReference type="ARBA" id="ARBA00022679"/>
    </source>
</evidence>
<dbReference type="InterPro" id="IPR003447">
    <property type="entry name" value="FEMABX"/>
</dbReference>
<proteinExistence type="inferred from homology"/>
<dbReference type="PANTHER" id="PTHR36174">
    <property type="entry name" value="LIPID II:GLYCINE GLYCYLTRANSFERASE"/>
    <property type="match status" value="1"/>
</dbReference>
<dbReference type="SUPFAM" id="SSF55729">
    <property type="entry name" value="Acyl-CoA N-acyltransferases (Nat)"/>
    <property type="match status" value="2"/>
</dbReference>
<comment type="caution">
    <text evidence="7">The sequence shown here is derived from an EMBL/GenBank/DDBJ whole genome shotgun (WGS) entry which is preliminary data.</text>
</comment>
<dbReference type="PANTHER" id="PTHR36174:SF1">
    <property type="entry name" value="LIPID II:GLYCINE GLYCYLTRANSFERASE"/>
    <property type="match status" value="1"/>
</dbReference>
<comment type="similarity">
    <text evidence="1">Belongs to the FemABX family.</text>
</comment>